<comment type="caution">
    <text evidence="1">The sequence shown here is derived from an EMBL/GenBank/DDBJ whole genome shotgun (WGS) entry which is preliminary data.</text>
</comment>
<accession>A0A139IG80</accession>
<dbReference type="Proteomes" id="UP000073492">
    <property type="component" value="Unassembled WGS sequence"/>
</dbReference>
<keyword evidence="2" id="KW-1185">Reference proteome</keyword>
<reference evidence="1 2" key="1">
    <citation type="submission" date="2015-07" db="EMBL/GenBank/DDBJ databases">
        <title>Comparative genomics of the Sigatoka disease complex on banana suggests a link between parallel evolutionary changes in Pseudocercospora fijiensis and Pseudocercospora eumusae and increased virulence on the banana host.</title>
        <authorList>
            <person name="Chang T.-C."/>
            <person name="Salvucci A."/>
            <person name="Crous P.W."/>
            <person name="Stergiopoulos I."/>
        </authorList>
    </citation>
    <scope>NUCLEOTIDE SEQUENCE [LARGE SCALE GENOMIC DNA]</scope>
    <source>
        <strain evidence="1 2">CBS 116634</strain>
    </source>
</reference>
<evidence type="ECO:0000313" key="2">
    <source>
        <dbReference type="Proteomes" id="UP000073492"/>
    </source>
</evidence>
<organism evidence="1 2">
    <name type="scientific">Pseudocercospora musae</name>
    <dbReference type="NCBI Taxonomy" id="113226"/>
    <lineage>
        <taxon>Eukaryota</taxon>
        <taxon>Fungi</taxon>
        <taxon>Dikarya</taxon>
        <taxon>Ascomycota</taxon>
        <taxon>Pezizomycotina</taxon>
        <taxon>Dothideomycetes</taxon>
        <taxon>Dothideomycetidae</taxon>
        <taxon>Mycosphaerellales</taxon>
        <taxon>Mycosphaerellaceae</taxon>
        <taxon>Pseudocercospora</taxon>
    </lineage>
</organism>
<dbReference type="AlphaFoldDB" id="A0A139IG80"/>
<protein>
    <submittedName>
        <fullName evidence="1">Uncharacterized protein</fullName>
    </submittedName>
</protein>
<gene>
    <name evidence="1" type="ORF">AC579_8504</name>
</gene>
<sequence>MNMRSLWESSEASIETVAHVINRAQQLLNLQDEDAAQSFALHKINVITNDYPEDQAVVPHCMIFPDLDSLLTVLPYRHARLQVLRTCRYLEDMLKIKPHGYSREVESRTLKNILMCWPRTLGVPGNIGNGSVGIIMQSAVFIWCILSDDEDSRSDCHQRLWVVKKAPWSRDQFAAHICQCCSAVASRIVGMKRWERIPHPGAPITTLVGTFFQRVRE</sequence>
<name>A0A139IG80_9PEZI</name>
<dbReference type="EMBL" id="LFZO01000110">
    <property type="protein sequence ID" value="KXT13592.1"/>
    <property type="molecule type" value="Genomic_DNA"/>
</dbReference>
<proteinExistence type="predicted"/>
<evidence type="ECO:0000313" key="1">
    <source>
        <dbReference type="EMBL" id="KXT13592.1"/>
    </source>
</evidence>